<evidence type="ECO:0000313" key="8">
    <source>
        <dbReference type="Proteomes" id="UP000001593"/>
    </source>
</evidence>
<feature type="transmembrane region" description="Helical" evidence="5">
    <location>
        <begin position="234"/>
        <end position="253"/>
    </location>
</feature>
<feature type="transmembrane region" description="Helical" evidence="5">
    <location>
        <begin position="436"/>
        <end position="457"/>
    </location>
</feature>
<evidence type="ECO:0000256" key="4">
    <source>
        <dbReference type="ARBA" id="ARBA00023136"/>
    </source>
</evidence>
<dbReference type="Pfam" id="PF00083">
    <property type="entry name" value="Sugar_tr"/>
    <property type="match status" value="1"/>
</dbReference>
<name>A7SHW3_NEMVE</name>
<feature type="transmembrane region" description="Helical" evidence="5">
    <location>
        <begin position="149"/>
        <end position="172"/>
    </location>
</feature>
<protein>
    <recommendedName>
        <fullName evidence="6">Major facilitator superfamily (MFS) profile domain-containing protein</fullName>
    </recommendedName>
</protein>
<proteinExistence type="predicted"/>
<feature type="transmembrane region" description="Helical" evidence="5">
    <location>
        <begin position="463"/>
        <end position="483"/>
    </location>
</feature>
<evidence type="ECO:0000256" key="5">
    <source>
        <dbReference type="SAM" id="Phobius"/>
    </source>
</evidence>
<evidence type="ECO:0000256" key="3">
    <source>
        <dbReference type="ARBA" id="ARBA00022989"/>
    </source>
</evidence>
<keyword evidence="4 5" id="KW-0472">Membrane</keyword>
<feature type="transmembrane region" description="Helical" evidence="5">
    <location>
        <begin position="309"/>
        <end position="329"/>
    </location>
</feature>
<evidence type="ECO:0000256" key="2">
    <source>
        <dbReference type="ARBA" id="ARBA00022692"/>
    </source>
</evidence>
<dbReference type="PROSITE" id="PS50850">
    <property type="entry name" value="MFS"/>
    <property type="match status" value="1"/>
</dbReference>
<comment type="subcellular location">
    <subcellularLocation>
        <location evidence="1">Membrane</location>
        <topology evidence="1">Multi-pass membrane protein</topology>
    </subcellularLocation>
</comment>
<dbReference type="PhylomeDB" id="A7SHW3"/>
<dbReference type="Proteomes" id="UP000001593">
    <property type="component" value="Unassembled WGS sequence"/>
</dbReference>
<sequence length="508" mass="56817">MVLEVDQVLEQIGQFGPFQIRILAMFLFIFIPLTYQTLLMVFVAYEPPWMCTTNSSACLLSNSTGREIYSTSTQPIELYHRRCKLNRTDWKFADPELYEGPVHTIVTQFDLVCDNSFHAWLANSMLFFGWALGAIILGMIADKYGRRSVLFPSAACVIAITFSMSFAQASWVVIALRFFSGFFLGGSILTMFVLAAELVGPAKRALSSTMVWFYFTLALMVLGLQAYFIKDWKLLCIISTVPFVFIFIFWKFIPESVRWLLVVGRKDQAREILEQVAKVNKKEMPKEDLRVPVVKHNRGFLELFGTPRLALLTLLQCYAWLVNGLVYYAVSMSAGDFGGSIYLNFVLTSIVEFPANILVIDNCNRFGRKHTVVWYTVVGAISCLVVSFIPSGTDNIGYIAGRVAAGTLGKLCITTSFNSLYVFSAELFPTMIRNSGMGLLSVISRVGAALAPFVVQLTRINAILPFALMSGLTFLAALACWFLPETRGKPTLEVMGDDDPQHLEQGKH</sequence>
<feature type="transmembrane region" description="Helical" evidence="5">
    <location>
        <begin position="372"/>
        <end position="391"/>
    </location>
</feature>
<evidence type="ECO:0000313" key="7">
    <source>
        <dbReference type="EMBL" id="EDO36723.1"/>
    </source>
</evidence>
<dbReference type="InParanoid" id="A7SHW3"/>
<keyword evidence="3 5" id="KW-1133">Transmembrane helix</keyword>
<dbReference type="AlphaFoldDB" id="A7SHW3"/>
<evidence type="ECO:0000259" key="6">
    <source>
        <dbReference type="PROSITE" id="PS50850"/>
    </source>
</evidence>
<accession>A7SHW3</accession>
<dbReference type="GO" id="GO:0016020">
    <property type="term" value="C:membrane"/>
    <property type="evidence" value="ECO:0007669"/>
    <property type="project" value="UniProtKB-SubCell"/>
</dbReference>
<dbReference type="CDD" id="cd17317">
    <property type="entry name" value="MFS_SLC22"/>
    <property type="match status" value="1"/>
</dbReference>
<dbReference type="InterPro" id="IPR036259">
    <property type="entry name" value="MFS_trans_sf"/>
</dbReference>
<dbReference type="InterPro" id="IPR020846">
    <property type="entry name" value="MFS_dom"/>
</dbReference>
<feature type="domain" description="Major facilitator superfamily (MFS) profile" evidence="6">
    <location>
        <begin position="58"/>
        <end position="488"/>
    </location>
</feature>
<dbReference type="KEGG" id="nve:5508185"/>
<dbReference type="STRING" id="45351.A7SHW3"/>
<dbReference type="SUPFAM" id="SSF103473">
    <property type="entry name" value="MFS general substrate transporter"/>
    <property type="match status" value="1"/>
</dbReference>
<dbReference type="GO" id="GO:0022857">
    <property type="term" value="F:transmembrane transporter activity"/>
    <property type="evidence" value="ECO:0007669"/>
    <property type="project" value="InterPro"/>
</dbReference>
<feature type="transmembrane region" description="Helical" evidence="5">
    <location>
        <begin position="403"/>
        <end position="424"/>
    </location>
</feature>
<feature type="transmembrane region" description="Helical" evidence="5">
    <location>
        <begin position="22"/>
        <end position="45"/>
    </location>
</feature>
<dbReference type="PROSITE" id="PS00217">
    <property type="entry name" value="SUGAR_TRANSPORT_2"/>
    <property type="match status" value="1"/>
</dbReference>
<keyword evidence="2 5" id="KW-0812">Transmembrane</keyword>
<dbReference type="OMA" id="FHAWLAN"/>
<gene>
    <name evidence="7" type="ORF">NEMVEDRAFT_v1g170798</name>
</gene>
<reference evidence="7 8" key="1">
    <citation type="journal article" date="2007" name="Science">
        <title>Sea anemone genome reveals ancestral eumetazoan gene repertoire and genomic organization.</title>
        <authorList>
            <person name="Putnam N.H."/>
            <person name="Srivastava M."/>
            <person name="Hellsten U."/>
            <person name="Dirks B."/>
            <person name="Chapman J."/>
            <person name="Salamov A."/>
            <person name="Terry A."/>
            <person name="Shapiro H."/>
            <person name="Lindquist E."/>
            <person name="Kapitonov V.V."/>
            <person name="Jurka J."/>
            <person name="Genikhovich G."/>
            <person name="Grigoriev I.V."/>
            <person name="Lucas S.M."/>
            <person name="Steele R.E."/>
            <person name="Finnerty J.R."/>
            <person name="Technau U."/>
            <person name="Martindale M.Q."/>
            <person name="Rokhsar D.S."/>
        </authorList>
    </citation>
    <scope>NUCLEOTIDE SEQUENCE [LARGE SCALE GENOMIC DNA]</scope>
    <source>
        <strain evidence="8">CH2 X CH6</strain>
    </source>
</reference>
<dbReference type="InterPro" id="IPR005829">
    <property type="entry name" value="Sugar_transporter_CS"/>
</dbReference>
<dbReference type="PANTHER" id="PTHR24064">
    <property type="entry name" value="SOLUTE CARRIER FAMILY 22 MEMBER"/>
    <property type="match status" value="1"/>
</dbReference>
<feature type="transmembrane region" description="Helical" evidence="5">
    <location>
        <begin position="341"/>
        <end position="360"/>
    </location>
</feature>
<evidence type="ECO:0000256" key="1">
    <source>
        <dbReference type="ARBA" id="ARBA00004141"/>
    </source>
</evidence>
<feature type="transmembrane region" description="Helical" evidence="5">
    <location>
        <begin position="117"/>
        <end position="137"/>
    </location>
</feature>
<dbReference type="PROSITE" id="PS00216">
    <property type="entry name" value="SUGAR_TRANSPORT_1"/>
    <property type="match status" value="1"/>
</dbReference>
<dbReference type="HOGENOM" id="CLU_001265_33_4_1"/>
<dbReference type="EMBL" id="DS469663">
    <property type="protein sequence ID" value="EDO36723.1"/>
    <property type="molecule type" value="Genomic_DNA"/>
</dbReference>
<dbReference type="eggNOG" id="KOG0255">
    <property type="taxonomic scope" value="Eukaryota"/>
</dbReference>
<dbReference type="InterPro" id="IPR005828">
    <property type="entry name" value="MFS_sugar_transport-like"/>
</dbReference>
<feature type="transmembrane region" description="Helical" evidence="5">
    <location>
        <begin position="178"/>
        <end position="199"/>
    </location>
</feature>
<dbReference type="Gene3D" id="1.20.1250.20">
    <property type="entry name" value="MFS general substrate transporter like domains"/>
    <property type="match status" value="1"/>
</dbReference>
<organism evidence="7 8">
    <name type="scientific">Nematostella vectensis</name>
    <name type="common">Starlet sea anemone</name>
    <dbReference type="NCBI Taxonomy" id="45351"/>
    <lineage>
        <taxon>Eukaryota</taxon>
        <taxon>Metazoa</taxon>
        <taxon>Cnidaria</taxon>
        <taxon>Anthozoa</taxon>
        <taxon>Hexacorallia</taxon>
        <taxon>Actiniaria</taxon>
        <taxon>Edwardsiidae</taxon>
        <taxon>Nematostella</taxon>
    </lineage>
</organism>
<keyword evidence="8" id="KW-1185">Reference proteome</keyword>
<dbReference type="OrthoDB" id="6019834at2759"/>
<feature type="transmembrane region" description="Helical" evidence="5">
    <location>
        <begin position="211"/>
        <end position="228"/>
    </location>
</feature>